<evidence type="ECO:0000313" key="3">
    <source>
        <dbReference type="EMBL" id="KKF40168.1"/>
    </source>
</evidence>
<dbReference type="GO" id="GO:0003676">
    <property type="term" value="F:nucleic acid binding"/>
    <property type="evidence" value="ECO:0007669"/>
    <property type="project" value="InterPro"/>
</dbReference>
<dbReference type="PANTHER" id="PTHR47618">
    <property type="entry name" value="BIFUNCTIONAL OLIGORIBONUCLEASE AND PAP PHOSPHATASE NRNA"/>
    <property type="match status" value="1"/>
</dbReference>
<reference evidence="3 4" key="1">
    <citation type="journal article" date="2015" name="Genome Announc.">
        <title>Draft genome sequence of a Halorubrum H3 strain isolated from the burlinskoye salt lake (Altai Krai, Russia).</title>
        <authorList>
            <person name="Rozanov A.S."/>
            <person name="Bryanskaya A.V."/>
            <person name="Malup T.K."/>
            <person name="Kotenko A.V."/>
            <person name="Peltek S.E."/>
        </authorList>
    </citation>
    <scope>NUCLEOTIDE SEQUENCE [LARGE SCALE GENOMIC DNA]</scope>
    <source>
        <strain evidence="3 4">H3</strain>
    </source>
</reference>
<dbReference type="EMBL" id="JNFH02000001">
    <property type="protein sequence ID" value="KKF40168.1"/>
    <property type="molecule type" value="Genomic_DNA"/>
</dbReference>
<evidence type="ECO:0000313" key="4">
    <source>
        <dbReference type="Proteomes" id="UP000053331"/>
    </source>
</evidence>
<dbReference type="Gene3D" id="3.90.1640.10">
    <property type="entry name" value="inorganic pyrophosphatase (n-terminal core)"/>
    <property type="match status" value="1"/>
</dbReference>
<proteinExistence type="predicted"/>
<accession>A0A0F8BIN4</accession>
<dbReference type="InterPro" id="IPR038763">
    <property type="entry name" value="DHH_sf"/>
</dbReference>
<name>A0A0F8BIN4_9EURY</name>
<evidence type="ECO:0000259" key="2">
    <source>
        <dbReference type="Pfam" id="PF02272"/>
    </source>
</evidence>
<dbReference type="InterPro" id="IPR001667">
    <property type="entry name" value="DDH_dom"/>
</dbReference>
<keyword evidence="4" id="KW-1185">Reference proteome</keyword>
<dbReference type="AlphaFoldDB" id="A0A0F8BIN4"/>
<dbReference type="InterPro" id="IPR051319">
    <property type="entry name" value="Oligoribo/pAp-PDE_c-di-AMP_PDE"/>
</dbReference>
<dbReference type="PANTHER" id="PTHR47618:SF1">
    <property type="entry name" value="BIFUNCTIONAL OLIGORIBONUCLEASE AND PAP PHOSPHATASE NRNA"/>
    <property type="match status" value="1"/>
</dbReference>
<feature type="domain" description="DDH" evidence="1">
    <location>
        <begin position="22"/>
        <end position="164"/>
    </location>
</feature>
<comment type="caution">
    <text evidence="3">The sequence shown here is derived from an EMBL/GenBank/DDBJ whole genome shotgun (WGS) entry which is preliminary data.</text>
</comment>
<dbReference type="SUPFAM" id="SSF64182">
    <property type="entry name" value="DHH phosphoesterases"/>
    <property type="match status" value="1"/>
</dbReference>
<organism evidence="3 4">
    <name type="scientific">Halorubrum saccharovorum</name>
    <dbReference type="NCBI Taxonomy" id="2248"/>
    <lineage>
        <taxon>Archaea</taxon>
        <taxon>Methanobacteriati</taxon>
        <taxon>Methanobacteriota</taxon>
        <taxon>Stenosarchaea group</taxon>
        <taxon>Halobacteria</taxon>
        <taxon>Halobacteriales</taxon>
        <taxon>Haloferacaceae</taxon>
        <taxon>Halorubrum</taxon>
    </lineage>
</organism>
<gene>
    <name evidence="3" type="ORF">FK85_23030</name>
</gene>
<sequence length="339" mass="36503">MIDDQTVDYQRLYDLLAGSDSVVVVCHDNPDPDSLSSALALSVVAEQLGVGTVTIAYGGAISHQQNRAMVNALDIGLTPITECTLADFALVAFVDHSIPGRNNSVDEEMTPDIVIDHHPSEEVNGQYVDHRPNVGATATILTRYLQAYELELDERLATALLFGIHRETLSFTRETTAAEHAAASYLHSLADHSLIESLSNSVFTCETLSGIGDAIANREVRGSCLVSSLGRIHERDILPQAADYLLKLEGVSTTVVFGIVDDNIQLSARTNNSQLHIGELLKNTFDEDGSAGGHHDMAGGQIPLGLLGPVDEDDEVATDLLNQSVKKRLFSALDSWAES</sequence>
<feature type="domain" description="DHHA1" evidence="2">
    <location>
        <begin position="223"/>
        <end position="313"/>
    </location>
</feature>
<dbReference type="Proteomes" id="UP000053331">
    <property type="component" value="Unassembled WGS sequence"/>
</dbReference>
<dbReference type="Pfam" id="PF02272">
    <property type="entry name" value="DHHA1"/>
    <property type="match status" value="1"/>
</dbReference>
<dbReference type="Pfam" id="PF01368">
    <property type="entry name" value="DHH"/>
    <property type="match status" value="1"/>
</dbReference>
<evidence type="ECO:0000259" key="1">
    <source>
        <dbReference type="Pfam" id="PF01368"/>
    </source>
</evidence>
<protein>
    <submittedName>
        <fullName evidence="3">Phosphoesterase</fullName>
    </submittedName>
</protein>
<dbReference type="InterPro" id="IPR003156">
    <property type="entry name" value="DHHA1_dom"/>
</dbReference>